<proteinExistence type="predicted"/>
<dbReference type="EMBL" id="MIGC01009805">
    <property type="protein sequence ID" value="PHJ15059.1"/>
    <property type="molecule type" value="Genomic_DNA"/>
</dbReference>
<evidence type="ECO:0000313" key="3">
    <source>
        <dbReference type="Proteomes" id="UP000221165"/>
    </source>
</evidence>
<dbReference type="RefSeq" id="XP_067916793.1">
    <property type="nucleotide sequence ID" value="XM_068071231.1"/>
</dbReference>
<gene>
    <name evidence="2" type="ORF">CSUI_011130</name>
</gene>
<keyword evidence="3" id="KW-1185">Reference proteome</keyword>
<reference evidence="2 3" key="1">
    <citation type="journal article" date="2017" name="Int. J. Parasitol.">
        <title>The genome of the protozoan parasite Cystoisospora suis and a reverse vaccinology approach to identify vaccine candidates.</title>
        <authorList>
            <person name="Palmieri N."/>
            <person name="Shrestha A."/>
            <person name="Ruttkowski B."/>
            <person name="Beck T."/>
            <person name="Vogl C."/>
            <person name="Tomley F."/>
            <person name="Blake D.P."/>
            <person name="Joachim A."/>
        </authorList>
    </citation>
    <scope>NUCLEOTIDE SEQUENCE [LARGE SCALE GENOMIC DNA]</scope>
    <source>
        <strain evidence="2 3">Wien I</strain>
    </source>
</reference>
<dbReference type="GeneID" id="94434442"/>
<evidence type="ECO:0000256" key="1">
    <source>
        <dbReference type="SAM" id="MobiDB-lite"/>
    </source>
</evidence>
<comment type="caution">
    <text evidence="2">The sequence shown here is derived from an EMBL/GenBank/DDBJ whole genome shotgun (WGS) entry which is preliminary data.</text>
</comment>
<dbReference type="OrthoDB" id="354611at2759"/>
<feature type="compositionally biased region" description="Polar residues" evidence="1">
    <location>
        <begin position="57"/>
        <end position="78"/>
    </location>
</feature>
<feature type="region of interest" description="Disordered" evidence="1">
    <location>
        <begin position="49"/>
        <end position="81"/>
    </location>
</feature>
<dbReference type="Proteomes" id="UP000221165">
    <property type="component" value="Unassembled WGS sequence"/>
</dbReference>
<feature type="region of interest" description="Disordered" evidence="1">
    <location>
        <begin position="176"/>
        <end position="281"/>
    </location>
</feature>
<dbReference type="AlphaFoldDB" id="A0A2C6KCK7"/>
<accession>A0A2C6KCK7</accession>
<name>A0A2C6KCK7_9APIC</name>
<feature type="non-terminal residue" evidence="2">
    <location>
        <position position="294"/>
    </location>
</feature>
<protein>
    <submittedName>
        <fullName evidence="2">Uncharacterized protein</fullName>
    </submittedName>
</protein>
<dbReference type="VEuPathDB" id="ToxoDB:CSUI_011130"/>
<organism evidence="2 3">
    <name type="scientific">Cystoisospora suis</name>
    <dbReference type="NCBI Taxonomy" id="483139"/>
    <lineage>
        <taxon>Eukaryota</taxon>
        <taxon>Sar</taxon>
        <taxon>Alveolata</taxon>
        <taxon>Apicomplexa</taxon>
        <taxon>Conoidasida</taxon>
        <taxon>Coccidia</taxon>
        <taxon>Eucoccidiorida</taxon>
        <taxon>Eimeriorina</taxon>
        <taxon>Sarcocystidae</taxon>
        <taxon>Cystoisospora</taxon>
    </lineage>
</organism>
<sequence length="294" mass="31923">MAPDLRETAVVAEPSVQTVAVETVPTGVEAFAQTDPKKPCKDTEVQCELLKPPPKNAESTTQTVDESKGSSGVQTDTSALEDKHTETAFNWRTWPNLRKCLALEGGDESDLFKVFCCYSDYDPEQMQNMMTEKACALLCKDSNMMEIPYHPEDVGIPPEQARLVYREVLICRPPSEPLHRARRSRGRRSPDHRPQRRLSPGGGRRDPRGAASSSSTEGGPEGNASTGIAAERKGETCDRAVSTTTTPRGGDQEGGSAAADDDDDDGLSTVGTEAGVEEEEADNRITYIEFKAVC</sequence>
<evidence type="ECO:0000313" key="2">
    <source>
        <dbReference type="EMBL" id="PHJ15059.1"/>
    </source>
</evidence>